<accession>A0A6J5MC31</accession>
<dbReference type="EMBL" id="LR796388">
    <property type="protein sequence ID" value="CAB4141319.1"/>
    <property type="molecule type" value="Genomic_DNA"/>
</dbReference>
<feature type="transmembrane region" description="Helical" evidence="1">
    <location>
        <begin position="47"/>
        <end position="68"/>
    </location>
</feature>
<evidence type="ECO:0000313" key="2">
    <source>
        <dbReference type="EMBL" id="CAB4141319.1"/>
    </source>
</evidence>
<feature type="transmembrane region" description="Helical" evidence="1">
    <location>
        <begin position="7"/>
        <end position="27"/>
    </location>
</feature>
<evidence type="ECO:0000256" key="1">
    <source>
        <dbReference type="SAM" id="Phobius"/>
    </source>
</evidence>
<proteinExistence type="predicted"/>
<sequence>MNITKWLLSYGFGIVGGLLLIYTLGGVTKEVYTYSDFLVDAFFGSLFAYSVGLIIQAHFAVIELYNIIKSSDNK</sequence>
<organism evidence="2">
    <name type="scientific">uncultured Caudovirales phage</name>
    <dbReference type="NCBI Taxonomy" id="2100421"/>
    <lineage>
        <taxon>Viruses</taxon>
        <taxon>Duplodnaviria</taxon>
        <taxon>Heunggongvirae</taxon>
        <taxon>Uroviricota</taxon>
        <taxon>Caudoviricetes</taxon>
        <taxon>Peduoviridae</taxon>
        <taxon>Maltschvirus</taxon>
        <taxon>Maltschvirus maltsch</taxon>
    </lineage>
</organism>
<gene>
    <name evidence="2" type="ORF">UFOVP410_158</name>
</gene>
<keyword evidence="1" id="KW-0812">Transmembrane</keyword>
<protein>
    <submittedName>
        <fullName evidence="2">Uncharacterized protein</fullName>
    </submittedName>
</protein>
<reference evidence="2" key="1">
    <citation type="submission" date="2020-04" db="EMBL/GenBank/DDBJ databases">
        <authorList>
            <person name="Chiriac C."/>
            <person name="Salcher M."/>
            <person name="Ghai R."/>
            <person name="Kavagutti S V."/>
        </authorList>
    </citation>
    <scope>NUCLEOTIDE SEQUENCE</scope>
</reference>
<keyword evidence="1" id="KW-1133">Transmembrane helix</keyword>
<keyword evidence="1" id="KW-0472">Membrane</keyword>
<name>A0A6J5MC31_9CAUD</name>